<organism evidence="2">
    <name type="scientific">Cyprideis torosa</name>
    <dbReference type="NCBI Taxonomy" id="163714"/>
    <lineage>
        <taxon>Eukaryota</taxon>
        <taxon>Metazoa</taxon>
        <taxon>Ecdysozoa</taxon>
        <taxon>Arthropoda</taxon>
        <taxon>Crustacea</taxon>
        <taxon>Oligostraca</taxon>
        <taxon>Ostracoda</taxon>
        <taxon>Podocopa</taxon>
        <taxon>Podocopida</taxon>
        <taxon>Cytherocopina</taxon>
        <taxon>Cytheroidea</taxon>
        <taxon>Cytherideidae</taxon>
        <taxon>Cyprideis</taxon>
    </lineage>
</organism>
<sequence length="202" mass="21627">MSFTSNGPGESFGPVTSVCVVEKPTEKPDGFVVGDFLVLSKFTLLILSSKFLVSSNIQYSANGSFVASVQSGGSHIDHDQVVQMRTEGEGSPDQRLEGFFEGIDPPENLDELVARICIIVVPNGVVQLREVSKAQDDNEAQNEDIAVDAVAGYHCESLIRMPSLSCDEKSGGCSNQPKGDKSGQTTSQSLNSSLNPVRNETR</sequence>
<feature type="region of interest" description="Disordered" evidence="1">
    <location>
        <begin position="166"/>
        <end position="202"/>
    </location>
</feature>
<dbReference type="EMBL" id="OB660979">
    <property type="protein sequence ID" value="CAD7226922.1"/>
    <property type="molecule type" value="Genomic_DNA"/>
</dbReference>
<dbReference type="AlphaFoldDB" id="A0A7R8ZPL7"/>
<feature type="compositionally biased region" description="Polar residues" evidence="1">
    <location>
        <begin position="172"/>
        <end position="202"/>
    </location>
</feature>
<name>A0A7R8ZPL7_9CRUS</name>
<reference evidence="2" key="1">
    <citation type="submission" date="2020-11" db="EMBL/GenBank/DDBJ databases">
        <authorList>
            <person name="Tran Van P."/>
        </authorList>
    </citation>
    <scope>NUCLEOTIDE SEQUENCE</scope>
</reference>
<evidence type="ECO:0000313" key="2">
    <source>
        <dbReference type="EMBL" id="CAD7226922.1"/>
    </source>
</evidence>
<gene>
    <name evidence="2" type="ORF">CTOB1V02_LOCUS4833</name>
</gene>
<accession>A0A7R8ZPL7</accession>
<protein>
    <submittedName>
        <fullName evidence="2">Uncharacterized protein</fullName>
    </submittedName>
</protein>
<evidence type="ECO:0000256" key="1">
    <source>
        <dbReference type="SAM" id="MobiDB-lite"/>
    </source>
</evidence>
<proteinExistence type="predicted"/>